<dbReference type="Proteomes" id="UP001058514">
    <property type="component" value="Chromosome"/>
</dbReference>
<sequence length="127" mass="13370">MAAREFKPDRGAYVRAHAWMAAIGMGGAMAVLWVMGSPHIWTGAIGGLAAIALRGWYMASEELAVVWTLTEDALSGPAGRGVALSQIGTVRTMGSYVQVVTKGGDKHLIKYQADPAATLNAIERAKA</sequence>
<protein>
    <recommendedName>
        <fullName evidence="4">PH domain-containing protein</fullName>
    </recommendedName>
</protein>
<proteinExistence type="predicted"/>
<evidence type="ECO:0000313" key="2">
    <source>
        <dbReference type="EMBL" id="UWQ42143.1"/>
    </source>
</evidence>
<accession>A0ABY5WL00</accession>
<reference evidence="2" key="1">
    <citation type="submission" date="2021-08" db="EMBL/GenBank/DDBJ databases">
        <authorList>
            <person name="Nwanade C."/>
            <person name="Wang M."/>
            <person name="Masoudi A."/>
            <person name="Yu Z."/>
            <person name="Liu J."/>
        </authorList>
    </citation>
    <scope>NUCLEOTIDE SEQUENCE</scope>
    <source>
        <strain evidence="2">S166</strain>
    </source>
</reference>
<evidence type="ECO:0008006" key="4">
    <source>
        <dbReference type="Google" id="ProtNLM"/>
    </source>
</evidence>
<keyword evidence="1" id="KW-0472">Membrane</keyword>
<keyword evidence="3" id="KW-1185">Reference proteome</keyword>
<keyword evidence="1" id="KW-1133">Transmembrane helix</keyword>
<dbReference type="EMBL" id="CP081051">
    <property type="protein sequence ID" value="UWQ42143.1"/>
    <property type="molecule type" value="Genomic_DNA"/>
</dbReference>
<feature type="transmembrane region" description="Helical" evidence="1">
    <location>
        <begin position="40"/>
        <end position="57"/>
    </location>
</feature>
<keyword evidence="1" id="KW-0812">Transmembrane</keyword>
<gene>
    <name evidence="2" type="ORF">K3718_03360</name>
</gene>
<evidence type="ECO:0000313" key="3">
    <source>
        <dbReference type="Proteomes" id="UP001058514"/>
    </source>
</evidence>
<dbReference type="RefSeq" id="WP_141891111.1">
    <property type="nucleotide sequence ID" value="NZ_CP041159.1"/>
</dbReference>
<feature type="transmembrane region" description="Helical" evidence="1">
    <location>
        <begin position="12"/>
        <end position="34"/>
    </location>
</feature>
<organism evidence="2 3">
    <name type="scientific">Leisingera aquaemixtae</name>
    <dbReference type="NCBI Taxonomy" id="1396826"/>
    <lineage>
        <taxon>Bacteria</taxon>
        <taxon>Pseudomonadati</taxon>
        <taxon>Pseudomonadota</taxon>
        <taxon>Alphaproteobacteria</taxon>
        <taxon>Rhodobacterales</taxon>
        <taxon>Roseobacteraceae</taxon>
        <taxon>Leisingera</taxon>
    </lineage>
</organism>
<name>A0ABY5WL00_9RHOB</name>
<evidence type="ECO:0000256" key="1">
    <source>
        <dbReference type="SAM" id="Phobius"/>
    </source>
</evidence>